<name>A0A9Q0PHS6_9ROSI</name>
<sequence>MESIYDQVDSVKQEQCRGLQPSWKTPQKHSRYTLRISGNAIWNSSIIPHGKQRIHALFCIIIARKECEARMSCFLKVWLAQFGTENDSNLSCHPQSGGRAGGELGRVGISPPFVLFVYFVEIVI</sequence>
<keyword evidence="2" id="KW-1185">Reference proteome</keyword>
<gene>
    <name evidence="1" type="ORF">OIU74_017021</name>
</gene>
<reference evidence="1" key="1">
    <citation type="submission" date="2022-11" db="EMBL/GenBank/DDBJ databases">
        <authorList>
            <person name="Hyden B.L."/>
            <person name="Feng K."/>
            <person name="Yates T."/>
            <person name="Jawdy S."/>
            <person name="Smart L.B."/>
            <person name="Muchero W."/>
        </authorList>
    </citation>
    <scope>NUCLEOTIDE SEQUENCE</scope>
    <source>
        <tissue evidence="1">Shoot tip</tissue>
    </source>
</reference>
<protein>
    <submittedName>
        <fullName evidence="1">Uncharacterized protein</fullName>
    </submittedName>
</protein>
<evidence type="ECO:0000313" key="1">
    <source>
        <dbReference type="EMBL" id="KAJ6688420.1"/>
    </source>
</evidence>
<reference evidence="1" key="2">
    <citation type="journal article" date="2023" name="Int. J. Mol. Sci.">
        <title>De Novo Assembly and Annotation of 11 Diverse Shrub Willow (Salix) Genomes Reveals Novel Gene Organization in Sex-Linked Regions.</title>
        <authorList>
            <person name="Hyden B."/>
            <person name="Feng K."/>
            <person name="Yates T.B."/>
            <person name="Jawdy S."/>
            <person name="Cereghino C."/>
            <person name="Smart L.B."/>
            <person name="Muchero W."/>
        </authorList>
    </citation>
    <scope>NUCLEOTIDE SEQUENCE</scope>
    <source>
        <tissue evidence="1">Shoot tip</tissue>
    </source>
</reference>
<accession>A0A9Q0PHS6</accession>
<organism evidence="1 2">
    <name type="scientific">Salix koriyanagi</name>
    <dbReference type="NCBI Taxonomy" id="2511006"/>
    <lineage>
        <taxon>Eukaryota</taxon>
        <taxon>Viridiplantae</taxon>
        <taxon>Streptophyta</taxon>
        <taxon>Embryophyta</taxon>
        <taxon>Tracheophyta</taxon>
        <taxon>Spermatophyta</taxon>
        <taxon>Magnoliopsida</taxon>
        <taxon>eudicotyledons</taxon>
        <taxon>Gunneridae</taxon>
        <taxon>Pentapetalae</taxon>
        <taxon>rosids</taxon>
        <taxon>fabids</taxon>
        <taxon>Malpighiales</taxon>
        <taxon>Salicaceae</taxon>
        <taxon>Saliceae</taxon>
        <taxon>Salix</taxon>
    </lineage>
</organism>
<dbReference type="Proteomes" id="UP001151752">
    <property type="component" value="Chromosome 15W"/>
</dbReference>
<dbReference type="EMBL" id="JAPFFM010000019">
    <property type="protein sequence ID" value="KAJ6688420.1"/>
    <property type="molecule type" value="Genomic_DNA"/>
</dbReference>
<dbReference type="AlphaFoldDB" id="A0A9Q0PHS6"/>
<comment type="caution">
    <text evidence="1">The sequence shown here is derived from an EMBL/GenBank/DDBJ whole genome shotgun (WGS) entry which is preliminary data.</text>
</comment>
<proteinExistence type="predicted"/>
<evidence type="ECO:0000313" key="2">
    <source>
        <dbReference type="Proteomes" id="UP001151752"/>
    </source>
</evidence>